<dbReference type="Proteomes" id="UP000321089">
    <property type="component" value="Unassembled WGS sequence"/>
</dbReference>
<protein>
    <submittedName>
        <fullName evidence="1">Uncharacterized protein</fullName>
    </submittedName>
</protein>
<organism evidence="1 2">
    <name type="scientific">Clostridium butyricum</name>
    <dbReference type="NCBI Taxonomy" id="1492"/>
    <lineage>
        <taxon>Bacteria</taxon>
        <taxon>Bacillati</taxon>
        <taxon>Bacillota</taxon>
        <taxon>Clostridia</taxon>
        <taxon>Eubacteriales</taxon>
        <taxon>Clostridiaceae</taxon>
        <taxon>Clostridium</taxon>
    </lineage>
</organism>
<gene>
    <name evidence="1" type="ORF">CBU02nite_31450</name>
</gene>
<proteinExistence type="predicted"/>
<sequence>MIALKDFPFFKDAVKSFQIFKFIHRGFLPPYVLKTAIHLNLHILIRSHGPLKVALPESLPSQ</sequence>
<evidence type="ECO:0000313" key="1">
    <source>
        <dbReference type="EMBL" id="GEQ22639.1"/>
    </source>
</evidence>
<dbReference type="EMBL" id="BKBC01000055">
    <property type="protein sequence ID" value="GEQ22639.1"/>
    <property type="molecule type" value="Genomic_DNA"/>
</dbReference>
<reference evidence="1 2" key="1">
    <citation type="submission" date="2019-07" db="EMBL/GenBank/DDBJ databases">
        <title>Whole genome shotgun sequence of Clostridium butyricum NBRC 3858.</title>
        <authorList>
            <person name="Hosoyama A."/>
            <person name="Uohara A."/>
            <person name="Ohji S."/>
            <person name="Ichikawa N."/>
        </authorList>
    </citation>
    <scope>NUCLEOTIDE SEQUENCE [LARGE SCALE GENOMIC DNA]</scope>
    <source>
        <strain evidence="1 2">NBRC 3858</strain>
    </source>
</reference>
<evidence type="ECO:0000313" key="2">
    <source>
        <dbReference type="Proteomes" id="UP000321089"/>
    </source>
</evidence>
<dbReference type="AlphaFoldDB" id="A0A512TQY0"/>
<name>A0A512TQY0_CLOBU</name>
<accession>A0A512TQY0</accession>
<comment type="caution">
    <text evidence="1">The sequence shown here is derived from an EMBL/GenBank/DDBJ whole genome shotgun (WGS) entry which is preliminary data.</text>
</comment>